<sequence length="244" mass="26134">MAYAIFWTLVVIAVAIALGYFFVNPREENRGRSEARWKDRSALDTEFSQWLGLDDEDRRENSDRSIADSGRFSGDAQARNDSVFRGTSTSGRSPAAVREFQAKGEPRVGSKPAQVVDLKEREVSPAPGPAGIHQTTPGETDGTRATAANRALGAAEMKADARETAWTEGETRKAADRAAASTDQNAARAAAKAALRESAALLAMDDAAKDSWTAADASRGKEVGKPTEKAAQDAEETEETKVES</sequence>
<name>D5WUX9_KYRT2</name>
<feature type="compositionally biased region" description="Basic and acidic residues" evidence="1">
    <location>
        <begin position="56"/>
        <end position="66"/>
    </location>
</feature>
<feature type="compositionally biased region" description="Basic and acidic residues" evidence="1">
    <location>
        <begin position="218"/>
        <end position="232"/>
    </location>
</feature>
<feature type="compositionally biased region" description="Low complexity" evidence="1">
    <location>
        <begin position="143"/>
        <end position="155"/>
    </location>
</feature>
<feature type="transmembrane region" description="Helical" evidence="2">
    <location>
        <begin position="6"/>
        <end position="23"/>
    </location>
</feature>
<evidence type="ECO:0000256" key="2">
    <source>
        <dbReference type="SAM" id="Phobius"/>
    </source>
</evidence>
<keyword evidence="4" id="KW-1185">Reference proteome</keyword>
<dbReference type="AlphaFoldDB" id="D5WUX9"/>
<feature type="region of interest" description="Disordered" evidence="1">
    <location>
        <begin position="210"/>
        <end position="244"/>
    </location>
</feature>
<organism evidence="3 4">
    <name type="scientific">Kyrpidia tusciae (strain DSM 2912 / NBRC 15312 / T2)</name>
    <name type="common">Bacillus tusciae</name>
    <dbReference type="NCBI Taxonomy" id="562970"/>
    <lineage>
        <taxon>Bacteria</taxon>
        <taxon>Bacillati</taxon>
        <taxon>Bacillota</taxon>
        <taxon>Bacilli</taxon>
        <taxon>Bacillales</taxon>
        <taxon>Alicyclobacillaceae</taxon>
        <taxon>Kyrpidia</taxon>
    </lineage>
</organism>
<dbReference type="STRING" id="562970.Btus_2807"/>
<feature type="compositionally biased region" description="Basic and acidic residues" evidence="1">
    <location>
        <begin position="157"/>
        <end position="176"/>
    </location>
</feature>
<dbReference type="RefSeq" id="WP_013076732.1">
    <property type="nucleotide sequence ID" value="NC_014098.1"/>
</dbReference>
<evidence type="ECO:0000313" key="3">
    <source>
        <dbReference type="EMBL" id="ADG07451.1"/>
    </source>
</evidence>
<keyword evidence="2" id="KW-0812">Transmembrane</keyword>
<evidence type="ECO:0000313" key="4">
    <source>
        <dbReference type="Proteomes" id="UP000002368"/>
    </source>
</evidence>
<gene>
    <name evidence="3" type="ordered locus">Btus_2807</name>
</gene>
<accession>D5WUX9</accession>
<dbReference type="Proteomes" id="UP000002368">
    <property type="component" value="Chromosome"/>
</dbReference>
<keyword evidence="2" id="KW-1133">Transmembrane helix</keyword>
<reference evidence="3 4" key="1">
    <citation type="journal article" date="2011" name="Stand. Genomic Sci.">
        <title>Complete genome sequence of the thermophilic, hydrogen-oxidizing Bacillus tusciae type strain (T2) and reclassification in the new genus, Kyrpidia gen. nov. as Kyrpidia tusciae comb. nov. and emendation of the family Alicyclobacillaceae da Costa and Rainey, 2010.</title>
        <authorList>
            <person name="Klenk H.P."/>
            <person name="Lapidus A."/>
            <person name="Chertkov O."/>
            <person name="Copeland A."/>
            <person name="Del Rio T.G."/>
            <person name="Nolan M."/>
            <person name="Lucas S."/>
            <person name="Chen F."/>
            <person name="Tice H."/>
            <person name="Cheng J.F."/>
            <person name="Han C."/>
            <person name="Bruce D."/>
            <person name="Goodwin L."/>
            <person name="Pitluck S."/>
            <person name="Pati A."/>
            <person name="Ivanova N."/>
            <person name="Mavromatis K."/>
            <person name="Daum C."/>
            <person name="Chen A."/>
            <person name="Palaniappan K."/>
            <person name="Chang Y.J."/>
            <person name="Land M."/>
            <person name="Hauser L."/>
            <person name="Jeffries C.D."/>
            <person name="Detter J.C."/>
            <person name="Rohde M."/>
            <person name="Abt B."/>
            <person name="Pukall R."/>
            <person name="Goker M."/>
            <person name="Bristow J."/>
            <person name="Markowitz V."/>
            <person name="Hugenholtz P."/>
            <person name="Eisen J.A."/>
        </authorList>
    </citation>
    <scope>NUCLEOTIDE SEQUENCE [LARGE SCALE GENOMIC DNA]</scope>
    <source>
        <strain evidence="3 4">DSM 2912</strain>
    </source>
</reference>
<evidence type="ECO:0000256" key="1">
    <source>
        <dbReference type="SAM" id="MobiDB-lite"/>
    </source>
</evidence>
<dbReference type="OrthoDB" id="9832538at2"/>
<dbReference type="EMBL" id="CP002017">
    <property type="protein sequence ID" value="ADG07451.1"/>
    <property type="molecule type" value="Genomic_DNA"/>
</dbReference>
<protein>
    <submittedName>
        <fullName evidence="3">Uncharacterized protein</fullName>
    </submittedName>
</protein>
<proteinExistence type="predicted"/>
<dbReference type="HOGENOM" id="CLU_1136886_0_0_9"/>
<dbReference type="KEGG" id="bts:Btus_2807"/>
<keyword evidence="2" id="KW-0472">Membrane</keyword>
<feature type="region of interest" description="Disordered" evidence="1">
    <location>
        <begin position="54"/>
        <end position="184"/>
    </location>
</feature>